<dbReference type="EMBL" id="GBRH01260919">
    <property type="protein sequence ID" value="JAD36976.1"/>
    <property type="molecule type" value="Transcribed_RNA"/>
</dbReference>
<evidence type="ECO:0000313" key="1">
    <source>
        <dbReference type="EMBL" id="JAD36976.1"/>
    </source>
</evidence>
<organism evidence="1">
    <name type="scientific">Arundo donax</name>
    <name type="common">Giant reed</name>
    <name type="synonym">Donax arundinaceus</name>
    <dbReference type="NCBI Taxonomy" id="35708"/>
    <lineage>
        <taxon>Eukaryota</taxon>
        <taxon>Viridiplantae</taxon>
        <taxon>Streptophyta</taxon>
        <taxon>Embryophyta</taxon>
        <taxon>Tracheophyta</taxon>
        <taxon>Spermatophyta</taxon>
        <taxon>Magnoliopsida</taxon>
        <taxon>Liliopsida</taxon>
        <taxon>Poales</taxon>
        <taxon>Poaceae</taxon>
        <taxon>PACMAD clade</taxon>
        <taxon>Arundinoideae</taxon>
        <taxon>Arundineae</taxon>
        <taxon>Arundo</taxon>
    </lineage>
</organism>
<protein>
    <submittedName>
        <fullName evidence="1">Uncharacterized protein</fullName>
    </submittedName>
</protein>
<proteinExistence type="predicted"/>
<reference evidence="1" key="1">
    <citation type="submission" date="2014-09" db="EMBL/GenBank/DDBJ databases">
        <authorList>
            <person name="Magalhaes I.L.F."/>
            <person name="Oliveira U."/>
            <person name="Santos F.R."/>
            <person name="Vidigal T.H.D.A."/>
            <person name="Brescovit A.D."/>
            <person name="Santos A.J."/>
        </authorList>
    </citation>
    <scope>NUCLEOTIDE SEQUENCE</scope>
    <source>
        <tissue evidence="1">Shoot tissue taken approximately 20 cm above the soil surface</tissue>
    </source>
</reference>
<dbReference type="AlphaFoldDB" id="A0A0A9MH45"/>
<reference evidence="1" key="2">
    <citation type="journal article" date="2015" name="Data Brief">
        <title>Shoot transcriptome of the giant reed, Arundo donax.</title>
        <authorList>
            <person name="Barrero R.A."/>
            <person name="Guerrero F.D."/>
            <person name="Moolhuijzen P."/>
            <person name="Goolsby J.A."/>
            <person name="Tidwell J."/>
            <person name="Bellgard S.E."/>
            <person name="Bellgard M.I."/>
        </authorList>
    </citation>
    <scope>NUCLEOTIDE SEQUENCE</scope>
    <source>
        <tissue evidence="1">Shoot tissue taken approximately 20 cm above the soil surface</tissue>
    </source>
</reference>
<accession>A0A0A9MH45</accession>
<sequence length="18" mass="2148">MLKNAADKSEEKKRKKRS</sequence>
<name>A0A0A9MH45_ARUDO</name>